<dbReference type="Proteomes" id="UP000297703">
    <property type="component" value="Unassembled WGS sequence"/>
</dbReference>
<sequence>MDYEAGSYASSAVCDVLDFTCYEDLMGKTSPMELSVIPNADEQQQEIYQPLKVYLRVRPFSKAELESNESQDCVIIENRETVTLQAPKESFTMKNSEKGIGQSVHQFTFTKVFGPETTQSDFFDGTMKEIVKAYIDGANGLVFTYGVTNAGKTFTIQGSPKDGGILPRSLDMIFHHIRGRQYLKTNLKPYLSNDVKKLDVTQVKQEEILKAAVLASLKEDTEDTSKSTIQSDSLCILKSVSSSSCTSTSLPSGPLVEDSVLLDADGSKHQRTQSSVWVSFCEIYNEYVYDLMDVLAISKNQKRKVLKICEDQGGNSYIKDLKWINVQSTEEACKILKIGNKNRSLACTRMNQHSSRSHSIFSIRLLRLSGEAEPRILGVSEMSLCDLAGSERCNKTQTFGDRLKEAGNINNSLFILGKCIAALKQKQNPNVKHSYIPFRESKLTRLFQPFFCGKGKACMIVNVNQCASTHSETLHVMKFSATAKLVIQTIHPQTFGYFAPKLVGKDGKPIVHFDANISAEEVPDEDIDSSSEEEVDITIMTHEELLKTTENLKKMLVAERQSKLLLEVQIRKEMAEAMFQQLLETEETWSKRLEDMRESYEEKLENKFEMYKEAIKKHAYMCAMEQIEDHYVPIEEFVVEQEKVEDRDRKILELQQKFGERSDGLLALGIPSSDVLTAEDKVKSDLKYKEMQRTSEVLQRQCDEKDELIESLKLKIHKLNETLQEVNEVCRKTTEENNRLTHMVMLKEQEMRSLQNWAKRVLELEATVSLLQEELDESKKHLYSEDLKEQKPKRGLFANLKSTVAGTSKTPVGKTLGKSEDSPTMSRKQATFARKAKE</sequence>
<dbReference type="PANTHER" id="PTHR47970">
    <property type="entry name" value="KINESIN-LIKE PROTEIN KIF11"/>
    <property type="match status" value="1"/>
</dbReference>
<comment type="caution">
    <text evidence="15">The sequence shown here is derived from an EMBL/GenBank/DDBJ whole genome shotgun (WGS) entry which is preliminary data.</text>
</comment>
<evidence type="ECO:0000256" key="13">
    <source>
        <dbReference type="SAM" id="MobiDB-lite"/>
    </source>
</evidence>
<dbReference type="GO" id="GO:0005876">
    <property type="term" value="C:spindle microtubule"/>
    <property type="evidence" value="ECO:0007669"/>
    <property type="project" value="TreeGrafter"/>
</dbReference>
<evidence type="ECO:0000256" key="1">
    <source>
        <dbReference type="ARBA" id="ARBA00004186"/>
    </source>
</evidence>
<evidence type="ECO:0000256" key="7">
    <source>
        <dbReference type="ARBA" id="ARBA00023054"/>
    </source>
</evidence>
<keyword evidence="2" id="KW-0963">Cytoplasm</keyword>
<name>A0A4D9F088_9SAUR</name>
<evidence type="ECO:0000259" key="14">
    <source>
        <dbReference type="PROSITE" id="PS50067"/>
    </source>
</evidence>
<dbReference type="AlphaFoldDB" id="A0A4D9F088"/>
<dbReference type="EMBL" id="QXTE01000033">
    <property type="protein sequence ID" value="TFK11324.1"/>
    <property type="molecule type" value="Genomic_DNA"/>
</dbReference>
<evidence type="ECO:0000256" key="5">
    <source>
        <dbReference type="ARBA" id="ARBA00022741"/>
    </source>
</evidence>
<evidence type="ECO:0000256" key="8">
    <source>
        <dbReference type="ARBA" id="ARBA00023175"/>
    </source>
</evidence>
<dbReference type="GO" id="GO:0051231">
    <property type="term" value="P:spindle elongation"/>
    <property type="evidence" value="ECO:0007669"/>
    <property type="project" value="TreeGrafter"/>
</dbReference>
<dbReference type="GO" id="GO:0005524">
    <property type="term" value="F:ATP binding"/>
    <property type="evidence" value="ECO:0007669"/>
    <property type="project" value="UniProtKB-UniRule"/>
</dbReference>
<evidence type="ECO:0000256" key="11">
    <source>
        <dbReference type="RuleBase" id="RU000394"/>
    </source>
</evidence>
<evidence type="ECO:0000313" key="16">
    <source>
        <dbReference type="Proteomes" id="UP000297703"/>
    </source>
</evidence>
<accession>A0A4D9F088</accession>
<feature type="compositionally biased region" description="Polar residues" evidence="13">
    <location>
        <begin position="800"/>
        <end position="810"/>
    </location>
</feature>
<protein>
    <recommendedName>
        <fullName evidence="11">Kinesin-like protein</fullName>
    </recommendedName>
</protein>
<evidence type="ECO:0000256" key="4">
    <source>
        <dbReference type="ARBA" id="ARBA00022701"/>
    </source>
</evidence>
<reference evidence="15 16" key="1">
    <citation type="submission" date="2019-04" db="EMBL/GenBank/DDBJ databases">
        <title>Draft genome of the big-headed turtle Platysternon megacephalum.</title>
        <authorList>
            <person name="Gong S."/>
        </authorList>
    </citation>
    <scope>NUCLEOTIDE SEQUENCE [LARGE SCALE GENOMIC DNA]</scope>
    <source>
        <strain evidence="15">DO16091913</strain>
        <tissue evidence="15">Muscle</tissue>
    </source>
</reference>
<feature type="coiled-coil region" evidence="12">
    <location>
        <begin position="590"/>
        <end position="617"/>
    </location>
</feature>
<keyword evidence="3" id="KW-0597">Phosphoprotein</keyword>
<dbReference type="OrthoDB" id="2403182at2759"/>
<keyword evidence="16" id="KW-1185">Reference proteome</keyword>
<organism evidence="15 16">
    <name type="scientific">Platysternon megacephalum</name>
    <name type="common">big-headed turtle</name>
    <dbReference type="NCBI Taxonomy" id="55544"/>
    <lineage>
        <taxon>Eukaryota</taxon>
        <taxon>Metazoa</taxon>
        <taxon>Chordata</taxon>
        <taxon>Craniata</taxon>
        <taxon>Vertebrata</taxon>
        <taxon>Euteleostomi</taxon>
        <taxon>Archelosauria</taxon>
        <taxon>Testudinata</taxon>
        <taxon>Testudines</taxon>
        <taxon>Cryptodira</taxon>
        <taxon>Durocryptodira</taxon>
        <taxon>Testudinoidea</taxon>
        <taxon>Platysternidae</taxon>
        <taxon>Platysternon</taxon>
    </lineage>
</organism>
<dbReference type="GO" id="GO:0005634">
    <property type="term" value="C:nucleus"/>
    <property type="evidence" value="ECO:0007669"/>
    <property type="project" value="TreeGrafter"/>
</dbReference>
<dbReference type="STRING" id="55544.A0A4D9F088"/>
<dbReference type="CDD" id="cd01368">
    <property type="entry name" value="KISc_KIF23_like"/>
    <property type="match status" value="1"/>
</dbReference>
<evidence type="ECO:0000256" key="6">
    <source>
        <dbReference type="ARBA" id="ARBA00022840"/>
    </source>
</evidence>
<gene>
    <name evidence="15" type="ORF">DR999_PMT05376</name>
</gene>
<dbReference type="Pfam" id="PF00225">
    <property type="entry name" value="Kinesin"/>
    <property type="match status" value="1"/>
</dbReference>
<keyword evidence="9" id="KW-0206">Cytoskeleton</keyword>
<keyword evidence="8 10" id="KW-0505">Motor protein</keyword>
<feature type="domain" description="Kinesin motor" evidence="14">
    <location>
        <begin position="50"/>
        <end position="486"/>
    </location>
</feature>
<dbReference type="PROSITE" id="PS50067">
    <property type="entry name" value="KINESIN_MOTOR_2"/>
    <property type="match status" value="1"/>
</dbReference>
<dbReference type="GO" id="GO:0072686">
    <property type="term" value="C:mitotic spindle"/>
    <property type="evidence" value="ECO:0007669"/>
    <property type="project" value="TreeGrafter"/>
</dbReference>
<comment type="similarity">
    <text evidence="10 11">Belongs to the TRAFAC class myosin-kinesin ATPase superfamily. Kinesin family.</text>
</comment>
<dbReference type="GO" id="GO:0090307">
    <property type="term" value="P:mitotic spindle assembly"/>
    <property type="evidence" value="ECO:0007669"/>
    <property type="project" value="TreeGrafter"/>
</dbReference>
<evidence type="ECO:0000256" key="9">
    <source>
        <dbReference type="ARBA" id="ARBA00023212"/>
    </source>
</evidence>
<dbReference type="Gene3D" id="3.40.850.10">
    <property type="entry name" value="Kinesin motor domain"/>
    <property type="match status" value="2"/>
</dbReference>
<reference evidence="15 16" key="2">
    <citation type="submission" date="2019-04" db="EMBL/GenBank/DDBJ databases">
        <title>The genome sequence of big-headed turtle.</title>
        <authorList>
            <person name="Gong S."/>
        </authorList>
    </citation>
    <scope>NUCLEOTIDE SEQUENCE [LARGE SCALE GENOMIC DNA]</scope>
    <source>
        <strain evidence="15">DO16091913</strain>
        <tissue evidence="15">Muscle</tissue>
    </source>
</reference>
<dbReference type="InterPro" id="IPR047149">
    <property type="entry name" value="KIF11-like"/>
</dbReference>
<evidence type="ECO:0000256" key="3">
    <source>
        <dbReference type="ARBA" id="ARBA00022553"/>
    </source>
</evidence>
<keyword evidence="5 10" id="KW-0547">Nucleotide-binding</keyword>
<proteinExistence type="inferred from homology"/>
<keyword evidence="6 10" id="KW-0067">ATP-binding</keyword>
<evidence type="ECO:0000313" key="15">
    <source>
        <dbReference type="EMBL" id="TFK11324.1"/>
    </source>
</evidence>
<dbReference type="GO" id="GO:0007018">
    <property type="term" value="P:microtubule-based movement"/>
    <property type="evidence" value="ECO:0007669"/>
    <property type="project" value="InterPro"/>
</dbReference>
<dbReference type="InterPro" id="IPR036961">
    <property type="entry name" value="Kinesin_motor_dom_sf"/>
</dbReference>
<evidence type="ECO:0000256" key="10">
    <source>
        <dbReference type="PROSITE-ProRule" id="PRU00283"/>
    </source>
</evidence>
<dbReference type="SUPFAM" id="SSF52540">
    <property type="entry name" value="P-loop containing nucleoside triphosphate hydrolases"/>
    <property type="match status" value="1"/>
</dbReference>
<dbReference type="InterPro" id="IPR027417">
    <property type="entry name" value="P-loop_NTPase"/>
</dbReference>
<feature type="coiled-coil region" evidence="12">
    <location>
        <begin position="688"/>
        <end position="781"/>
    </location>
</feature>
<comment type="subcellular location">
    <subcellularLocation>
        <location evidence="1">Cytoplasm</location>
        <location evidence="1">Cytoskeleton</location>
        <location evidence="1">Spindle</location>
    </subcellularLocation>
</comment>
<dbReference type="GO" id="GO:0008574">
    <property type="term" value="F:plus-end-directed microtubule motor activity"/>
    <property type="evidence" value="ECO:0007669"/>
    <property type="project" value="TreeGrafter"/>
</dbReference>
<dbReference type="PROSITE" id="PS00411">
    <property type="entry name" value="KINESIN_MOTOR_1"/>
    <property type="match status" value="1"/>
</dbReference>
<keyword evidence="7 12" id="KW-0175">Coiled coil</keyword>
<dbReference type="InterPro" id="IPR001752">
    <property type="entry name" value="Kinesin_motor_dom"/>
</dbReference>
<keyword evidence="4 11" id="KW-0493">Microtubule</keyword>
<feature type="region of interest" description="Disordered" evidence="13">
    <location>
        <begin position="794"/>
        <end position="838"/>
    </location>
</feature>
<dbReference type="PANTHER" id="PTHR47970:SF29">
    <property type="entry name" value="KINESIN FAMILY MEMBER 20B"/>
    <property type="match status" value="1"/>
</dbReference>
<feature type="binding site" evidence="10">
    <location>
        <begin position="146"/>
        <end position="153"/>
    </location>
    <ligand>
        <name>ATP</name>
        <dbReference type="ChEBI" id="CHEBI:30616"/>
    </ligand>
</feature>
<dbReference type="SMART" id="SM00129">
    <property type="entry name" value="KISc"/>
    <property type="match status" value="1"/>
</dbReference>
<dbReference type="InterPro" id="IPR019821">
    <property type="entry name" value="Kinesin_motor_CS"/>
</dbReference>
<dbReference type="GO" id="GO:0008017">
    <property type="term" value="F:microtubule binding"/>
    <property type="evidence" value="ECO:0007669"/>
    <property type="project" value="InterPro"/>
</dbReference>
<evidence type="ECO:0000256" key="12">
    <source>
        <dbReference type="SAM" id="Coils"/>
    </source>
</evidence>
<dbReference type="PRINTS" id="PR00380">
    <property type="entry name" value="KINESINHEAVY"/>
</dbReference>
<evidence type="ECO:0000256" key="2">
    <source>
        <dbReference type="ARBA" id="ARBA00022490"/>
    </source>
</evidence>